<evidence type="ECO:0000256" key="3">
    <source>
        <dbReference type="ARBA" id="ARBA00022679"/>
    </source>
</evidence>
<dbReference type="AlphaFoldDB" id="A0AA94UJ02"/>
<feature type="compositionally biased region" description="Polar residues" evidence="8">
    <location>
        <begin position="1"/>
        <end position="11"/>
    </location>
</feature>
<dbReference type="EMBL" id="POTM01000012">
    <property type="protein sequence ID" value="TLH73726.1"/>
    <property type="molecule type" value="Genomic_DNA"/>
</dbReference>
<sequence length="1194" mass="128876">MSLRNKGTSISAGGPHSGLPRRQLRVTTATEPKAPDVSEPDETQRGVATGIVAELEGEGFYGAEPVGRGGFGVVYRCRQPSLDRVVAIKVLNADSDDVDLENFEREQRAMGRVSGHPNIVPVLHSGLTFTGRPFIVMPYLGRNTLSAWIRQHGPLAVGEALTVGVRLSGALETAHRAGVLHRDIKPPNVLLSAYGEPQLCDFGIARIAGGREATMNVFVGSPSYTAPELFEGATPTAGVDIYGLAATVFTLIKGEPPFQFQKGENPIAFARRVLAGPVPDLRANGVADAVCTVLEQGLNVDPAQRPATAAEFGELLRAAGVRIGLNIADVPLELPEVEYAGVESSPDTGGRSTGGIGLRTDGSGRSTYPPSSPARFRPPTFSRPSVPRRRILDRLGAGRRPKLVLIHGPAGYGKTVLATQWVEALVRDGVPAAWLTVDADDDNAFWFVAHLIGAVRVVLPELADALQQEFDERPDSALRQVPNLLIEWLHSHKQTLALLIDEWHRVTSADSLDTLAYLLENGCHHLYLIVAGRAGTGLPLGTLGVQGELVEIDASQLRFDLGEARTLLVDRCGLDLPAAVVADLEESTDGWPAALQLASLSLRDGGDAAALVGRLSGSDKVIGDYLTSNVLDSLEPELVEFLSATCITKQICSGLATALTGRPRSREMLEDIERRDLFLRRTDPDGTWFRYANLFADHLRHRLKRDDEDRVVALNRTAAQWFTKHRMYNDAVDHWLAAGDDEQAVDAVEQVSPDLLEQCELMELIGLAAKLPPNLAEERPRLQANLAWANVILRRPAAVADALQLAEDNIDLLGDDEIDDVRCELDLLRVVMAGHADHIDAFTETAAQACVARTDTLAPFVLCRAAYTLSYVALRKFDFDGALRWHRWGHKYRRSIAGPMTVGYGYLIAALAANEQLDVAGAEAHLRHAIRIALSPSGHPTHIAKLAGALLGELLYERGQLDEAQVLLDDAYALGVEGGIVDVMLATYRAGAYAMSARGDTAGAELRLSEGIGHARALGLPRLEAGLVLTHIRVAALSGKEIDSALTRRVMAYGVQDLDESRDLTAEFREDAQIRLLLRDGQPAALASACERARARLDHTDKLQRPRARLQARVQYAQCLAAAGQDEKAQWVLAPALKTCAALGLSRLLIDEGPAVLRVAHDVAVGWETVDVATAAGISDFVHQLEAASLHHAG</sequence>
<dbReference type="PROSITE" id="PS00108">
    <property type="entry name" value="PROTEIN_KINASE_ST"/>
    <property type="match status" value="1"/>
</dbReference>
<dbReference type="InterPro" id="IPR041664">
    <property type="entry name" value="AAA_16"/>
</dbReference>
<evidence type="ECO:0000313" key="11">
    <source>
        <dbReference type="Proteomes" id="UP000309984"/>
    </source>
</evidence>
<feature type="binding site" evidence="7">
    <location>
        <position position="89"/>
    </location>
    <ligand>
        <name>ATP</name>
        <dbReference type="ChEBI" id="CHEBI:30616"/>
    </ligand>
</feature>
<evidence type="ECO:0000256" key="7">
    <source>
        <dbReference type="PROSITE-ProRule" id="PRU10141"/>
    </source>
</evidence>
<dbReference type="SUPFAM" id="SSF56112">
    <property type="entry name" value="Protein kinase-like (PK-like)"/>
    <property type="match status" value="1"/>
</dbReference>
<dbReference type="SMART" id="SM00220">
    <property type="entry name" value="S_TKc"/>
    <property type="match status" value="1"/>
</dbReference>
<dbReference type="SUPFAM" id="SSF52540">
    <property type="entry name" value="P-loop containing nucleoside triphosphate hydrolases"/>
    <property type="match status" value="1"/>
</dbReference>
<evidence type="ECO:0000256" key="2">
    <source>
        <dbReference type="ARBA" id="ARBA00022527"/>
    </source>
</evidence>
<dbReference type="GO" id="GO:0080090">
    <property type="term" value="P:regulation of primary metabolic process"/>
    <property type="evidence" value="ECO:0007669"/>
    <property type="project" value="UniProtKB-ARBA"/>
</dbReference>
<keyword evidence="4 7" id="KW-0547">Nucleotide-binding</keyword>
<evidence type="ECO:0000256" key="1">
    <source>
        <dbReference type="ARBA" id="ARBA00012513"/>
    </source>
</evidence>
<evidence type="ECO:0000259" key="9">
    <source>
        <dbReference type="PROSITE" id="PS50011"/>
    </source>
</evidence>
<evidence type="ECO:0000256" key="6">
    <source>
        <dbReference type="ARBA" id="ARBA00022840"/>
    </source>
</evidence>
<accession>A0AA94UJ02</accession>
<dbReference type="InterPro" id="IPR011009">
    <property type="entry name" value="Kinase-like_dom_sf"/>
</dbReference>
<dbReference type="Proteomes" id="UP000309984">
    <property type="component" value="Unassembled WGS sequence"/>
</dbReference>
<dbReference type="PROSITE" id="PS50011">
    <property type="entry name" value="PROTEIN_KINASE_DOM"/>
    <property type="match status" value="1"/>
</dbReference>
<name>A0AA94UJ02_9MYCO</name>
<dbReference type="Pfam" id="PF25873">
    <property type="entry name" value="WHD_MalT"/>
    <property type="match status" value="1"/>
</dbReference>
<keyword evidence="11" id="KW-1185">Reference proteome</keyword>
<dbReference type="PANTHER" id="PTHR43289:SF6">
    <property type="entry name" value="SERINE_THREONINE-PROTEIN KINASE NEKL-3"/>
    <property type="match status" value="1"/>
</dbReference>
<feature type="region of interest" description="Disordered" evidence="8">
    <location>
        <begin position="1"/>
        <end position="46"/>
    </location>
</feature>
<gene>
    <name evidence="10" type="ORF">C1S79_03810</name>
</gene>
<dbReference type="InterPro" id="IPR059106">
    <property type="entry name" value="WHD_MalT"/>
</dbReference>
<evidence type="ECO:0000313" key="10">
    <source>
        <dbReference type="EMBL" id="TLH73726.1"/>
    </source>
</evidence>
<dbReference type="Gene3D" id="1.10.510.10">
    <property type="entry name" value="Transferase(Phosphotransferase) domain 1"/>
    <property type="match status" value="1"/>
</dbReference>
<dbReference type="CDD" id="cd14014">
    <property type="entry name" value="STKc_PknB_like"/>
    <property type="match status" value="1"/>
</dbReference>
<dbReference type="Gene3D" id="3.40.50.300">
    <property type="entry name" value="P-loop containing nucleotide triphosphate hydrolases"/>
    <property type="match status" value="1"/>
</dbReference>
<dbReference type="InterPro" id="IPR027417">
    <property type="entry name" value="P-loop_NTPase"/>
</dbReference>
<dbReference type="PANTHER" id="PTHR43289">
    <property type="entry name" value="MITOGEN-ACTIVATED PROTEIN KINASE KINASE KINASE 20-RELATED"/>
    <property type="match status" value="1"/>
</dbReference>
<reference evidence="10 11" key="1">
    <citation type="submission" date="2018-01" db="EMBL/GenBank/DDBJ databases">
        <title>Comparative genomics of Mycobacterium mucogenicum and Mycobacterium neoaurum clade members emphasizing tRNA and non-coding RNA.</title>
        <authorList>
            <person name="Behra P.R.K."/>
            <person name="Pettersson B.M.F."/>
            <person name="Das S."/>
            <person name="Dasgupta S."/>
            <person name="Kirsebom L.A."/>
        </authorList>
    </citation>
    <scope>NUCLEOTIDE SEQUENCE [LARGE SCALE GENOMIC DNA]</scope>
    <source>
        <strain evidence="10 11">DSM 45104</strain>
    </source>
</reference>
<dbReference type="Pfam" id="PF00069">
    <property type="entry name" value="Pkinase"/>
    <property type="match status" value="1"/>
</dbReference>
<dbReference type="InterPro" id="IPR008271">
    <property type="entry name" value="Ser/Thr_kinase_AS"/>
</dbReference>
<dbReference type="PIRSF" id="PIRSF000574">
    <property type="entry name" value="Ser/Thr_PK_PknK_prd"/>
    <property type="match status" value="1"/>
</dbReference>
<proteinExistence type="predicted"/>
<dbReference type="Gene3D" id="1.25.40.10">
    <property type="entry name" value="Tetratricopeptide repeat domain"/>
    <property type="match status" value="1"/>
</dbReference>
<keyword evidence="6 7" id="KW-0067">ATP-binding</keyword>
<organism evidence="10 11">
    <name type="scientific">Mycolicibacterium phocaicum</name>
    <dbReference type="NCBI Taxonomy" id="319706"/>
    <lineage>
        <taxon>Bacteria</taxon>
        <taxon>Bacillati</taxon>
        <taxon>Actinomycetota</taxon>
        <taxon>Actinomycetes</taxon>
        <taxon>Mycobacteriales</taxon>
        <taxon>Mycobacteriaceae</taxon>
        <taxon>Mycolicibacterium</taxon>
    </lineage>
</organism>
<evidence type="ECO:0000256" key="4">
    <source>
        <dbReference type="ARBA" id="ARBA00022741"/>
    </source>
</evidence>
<evidence type="ECO:0000256" key="5">
    <source>
        <dbReference type="ARBA" id="ARBA00022777"/>
    </source>
</evidence>
<keyword evidence="5 10" id="KW-0418">Kinase</keyword>
<dbReference type="PROSITE" id="PS00107">
    <property type="entry name" value="PROTEIN_KINASE_ATP"/>
    <property type="match status" value="1"/>
</dbReference>
<dbReference type="InterPro" id="IPR017441">
    <property type="entry name" value="Protein_kinase_ATP_BS"/>
</dbReference>
<keyword evidence="2" id="KW-0723">Serine/threonine-protein kinase</keyword>
<dbReference type="EC" id="2.7.11.1" evidence="1"/>
<dbReference type="InterPro" id="IPR011990">
    <property type="entry name" value="TPR-like_helical_dom_sf"/>
</dbReference>
<evidence type="ECO:0000256" key="8">
    <source>
        <dbReference type="SAM" id="MobiDB-lite"/>
    </source>
</evidence>
<dbReference type="InterPro" id="IPR016236">
    <property type="entry name" value="Ser/Thr_kinase_PknK_prd"/>
</dbReference>
<feature type="region of interest" description="Disordered" evidence="8">
    <location>
        <begin position="341"/>
        <end position="380"/>
    </location>
</feature>
<protein>
    <recommendedName>
        <fullName evidence="1">non-specific serine/threonine protein kinase</fullName>
        <ecNumber evidence="1">2.7.11.1</ecNumber>
    </recommendedName>
</protein>
<dbReference type="GO" id="GO:0004674">
    <property type="term" value="F:protein serine/threonine kinase activity"/>
    <property type="evidence" value="ECO:0007669"/>
    <property type="project" value="UniProtKB-KW"/>
</dbReference>
<comment type="caution">
    <text evidence="10">The sequence shown here is derived from an EMBL/GenBank/DDBJ whole genome shotgun (WGS) entry which is preliminary data.</text>
</comment>
<dbReference type="Pfam" id="PF13191">
    <property type="entry name" value="AAA_16"/>
    <property type="match status" value="1"/>
</dbReference>
<feature type="domain" description="Protein kinase" evidence="9">
    <location>
        <begin position="60"/>
        <end position="316"/>
    </location>
</feature>
<dbReference type="InterPro" id="IPR000719">
    <property type="entry name" value="Prot_kinase_dom"/>
</dbReference>
<keyword evidence="3" id="KW-0808">Transferase</keyword>
<dbReference type="GO" id="GO:0005524">
    <property type="term" value="F:ATP binding"/>
    <property type="evidence" value="ECO:0007669"/>
    <property type="project" value="UniProtKB-UniRule"/>
</dbReference>